<reference evidence="2 3" key="1">
    <citation type="journal article" date="2019" name="G3 (Bethesda)">
        <title>Sequencing of a Wild Apple (Malus baccata) Genome Unravels the Differences Between Cultivated and Wild Apple Species Regarding Disease Resistance and Cold Tolerance.</title>
        <authorList>
            <person name="Chen X."/>
        </authorList>
    </citation>
    <scope>NUCLEOTIDE SEQUENCE [LARGE SCALE GENOMIC DNA]</scope>
    <source>
        <strain evidence="3">cv. Shandingzi</strain>
        <tissue evidence="2">Leaves</tissue>
    </source>
</reference>
<dbReference type="InterPro" id="IPR004158">
    <property type="entry name" value="DUF247_pln"/>
</dbReference>
<proteinExistence type="predicted"/>
<dbReference type="STRING" id="106549.A0A540ML32"/>
<dbReference type="AlphaFoldDB" id="A0A540ML32"/>
<dbReference type="EMBL" id="VIEB01000234">
    <property type="protein sequence ID" value="TQD99493.1"/>
    <property type="molecule type" value="Genomic_DNA"/>
</dbReference>
<keyword evidence="1" id="KW-0472">Membrane</keyword>
<keyword evidence="3" id="KW-1185">Reference proteome</keyword>
<evidence type="ECO:0000256" key="1">
    <source>
        <dbReference type="SAM" id="Phobius"/>
    </source>
</evidence>
<keyword evidence="1" id="KW-1133">Transmembrane helix</keyword>
<dbReference type="Proteomes" id="UP000315295">
    <property type="component" value="Unassembled WGS sequence"/>
</dbReference>
<sequence length="445" mass="51213">MESKREINEVDDSISVVVDNDGIVDELRNRIERRLLSSSPMPAFRSIFKVPEKIRSKKEPAYKPDIVSIGPYHSGPHDDSGKKFRLMENVKHWYLHCLLSRVNITLAGLIKEVMDLEELARDCYADPIDPNINFVDMMVLDGCFLIELFLKGPDHNDMNDPVYSVSCTRDYLCHDLILLENQLPWFVLQRLYYLTAVENFPSEENASSSLIHLVLGFFERIIPKDPNKSIPNPKRPGKILHILDLIRAVIVAPFEVPKEQRKEKQTIPNVTTLSKAGIRFQKGPNACILDINFKNGVFTIPPLPFAETTEPLFRNLIAFEQCHCKRTHKITSYAVLMESFIDSSKDIDLLCERQILGNGLSAQDAAQFFNLLYNDATVDKFYYSGLCANVNDYYNSKWNKWMGNLWREYLDTPWAIISLIAAFILLVLTTLQTVYTMHQYYHPPK</sequence>
<name>A0A540ML32_MALBA</name>
<evidence type="ECO:0000313" key="3">
    <source>
        <dbReference type="Proteomes" id="UP000315295"/>
    </source>
</evidence>
<keyword evidence="1" id="KW-0812">Transmembrane</keyword>
<accession>A0A540ML32</accession>
<evidence type="ECO:0000313" key="2">
    <source>
        <dbReference type="EMBL" id="TQD99493.1"/>
    </source>
</evidence>
<comment type="caution">
    <text evidence="2">The sequence shown here is derived from an EMBL/GenBank/DDBJ whole genome shotgun (WGS) entry which is preliminary data.</text>
</comment>
<gene>
    <name evidence="2" type="ORF">C1H46_014829</name>
</gene>
<dbReference type="PANTHER" id="PTHR31170">
    <property type="entry name" value="BNAC04G53230D PROTEIN"/>
    <property type="match status" value="1"/>
</dbReference>
<protein>
    <submittedName>
        <fullName evidence="2">Uncharacterized protein</fullName>
    </submittedName>
</protein>
<organism evidence="2 3">
    <name type="scientific">Malus baccata</name>
    <name type="common">Siberian crab apple</name>
    <name type="synonym">Pyrus baccata</name>
    <dbReference type="NCBI Taxonomy" id="106549"/>
    <lineage>
        <taxon>Eukaryota</taxon>
        <taxon>Viridiplantae</taxon>
        <taxon>Streptophyta</taxon>
        <taxon>Embryophyta</taxon>
        <taxon>Tracheophyta</taxon>
        <taxon>Spermatophyta</taxon>
        <taxon>Magnoliopsida</taxon>
        <taxon>eudicotyledons</taxon>
        <taxon>Gunneridae</taxon>
        <taxon>Pentapetalae</taxon>
        <taxon>rosids</taxon>
        <taxon>fabids</taxon>
        <taxon>Rosales</taxon>
        <taxon>Rosaceae</taxon>
        <taxon>Amygdaloideae</taxon>
        <taxon>Maleae</taxon>
        <taxon>Malus</taxon>
    </lineage>
</organism>
<feature type="transmembrane region" description="Helical" evidence="1">
    <location>
        <begin position="414"/>
        <end position="435"/>
    </location>
</feature>
<dbReference type="Pfam" id="PF03140">
    <property type="entry name" value="DUF247"/>
    <property type="match status" value="1"/>
</dbReference>
<dbReference type="PANTHER" id="PTHR31170:SF17">
    <property type="match status" value="1"/>
</dbReference>